<dbReference type="InterPro" id="IPR017441">
    <property type="entry name" value="Protein_kinase_ATP_BS"/>
</dbReference>
<gene>
    <name evidence="7" type="ORF">E6K80_03485</name>
</gene>
<keyword evidence="3" id="KW-0418">Kinase</keyword>
<evidence type="ECO:0000256" key="3">
    <source>
        <dbReference type="ARBA" id="ARBA00022777"/>
    </source>
</evidence>
<dbReference type="PROSITE" id="PS50011">
    <property type="entry name" value="PROTEIN_KINASE_DOM"/>
    <property type="match status" value="1"/>
</dbReference>
<dbReference type="Gene3D" id="1.10.510.10">
    <property type="entry name" value="Transferase(Phosphotransferase) domain 1"/>
    <property type="match status" value="1"/>
</dbReference>
<dbReference type="PROSITE" id="PS00107">
    <property type="entry name" value="PROTEIN_KINASE_ATP"/>
    <property type="match status" value="1"/>
</dbReference>
<dbReference type="SUPFAM" id="SSF52540">
    <property type="entry name" value="P-loop containing nucleoside triphosphate hydrolases"/>
    <property type="match status" value="1"/>
</dbReference>
<evidence type="ECO:0000313" key="7">
    <source>
        <dbReference type="EMBL" id="TMQ72162.1"/>
    </source>
</evidence>
<dbReference type="Gene3D" id="3.40.50.300">
    <property type="entry name" value="P-loop containing nucleotide triphosphate hydrolases"/>
    <property type="match status" value="1"/>
</dbReference>
<dbReference type="GO" id="GO:0005524">
    <property type="term" value="F:ATP binding"/>
    <property type="evidence" value="ECO:0007669"/>
    <property type="project" value="UniProtKB-UniRule"/>
</dbReference>
<comment type="caution">
    <text evidence="7">The sequence shown here is derived from an EMBL/GenBank/DDBJ whole genome shotgun (WGS) entry which is preliminary data.</text>
</comment>
<dbReference type="PROSITE" id="PS00109">
    <property type="entry name" value="PROTEIN_KINASE_TYR"/>
    <property type="match status" value="1"/>
</dbReference>
<feature type="binding site" evidence="5">
    <location>
        <position position="56"/>
    </location>
    <ligand>
        <name>ATP</name>
        <dbReference type="ChEBI" id="CHEBI:30616"/>
    </ligand>
</feature>
<dbReference type="InterPro" id="IPR000719">
    <property type="entry name" value="Prot_kinase_dom"/>
</dbReference>
<evidence type="ECO:0000256" key="2">
    <source>
        <dbReference type="ARBA" id="ARBA00022741"/>
    </source>
</evidence>
<dbReference type="PANTHER" id="PTHR43289:SF6">
    <property type="entry name" value="SERINE_THREONINE-PROTEIN KINASE NEKL-3"/>
    <property type="match status" value="1"/>
</dbReference>
<feature type="non-terminal residue" evidence="7">
    <location>
        <position position="460"/>
    </location>
</feature>
<keyword evidence="4 5" id="KW-0067">ATP-binding</keyword>
<evidence type="ECO:0000259" key="6">
    <source>
        <dbReference type="PROSITE" id="PS50011"/>
    </source>
</evidence>
<dbReference type="InterPro" id="IPR011009">
    <property type="entry name" value="Kinase-like_dom_sf"/>
</dbReference>
<dbReference type="Gene3D" id="3.30.200.20">
    <property type="entry name" value="Phosphorylase Kinase, domain 1"/>
    <property type="match status" value="1"/>
</dbReference>
<dbReference type="Pfam" id="PF20702">
    <property type="entry name" value="nSTAND2"/>
    <property type="match status" value="1"/>
</dbReference>
<dbReference type="SUPFAM" id="SSF56112">
    <property type="entry name" value="Protein kinase-like (PK-like)"/>
    <property type="match status" value="1"/>
</dbReference>
<dbReference type="InterPro" id="IPR008266">
    <property type="entry name" value="Tyr_kinase_AS"/>
</dbReference>
<keyword evidence="1" id="KW-0808">Transferase</keyword>
<proteinExistence type="predicted"/>
<dbReference type="AlphaFoldDB" id="A0A538U8D4"/>
<evidence type="ECO:0000256" key="1">
    <source>
        <dbReference type="ARBA" id="ARBA00022679"/>
    </source>
</evidence>
<evidence type="ECO:0000313" key="8">
    <source>
        <dbReference type="Proteomes" id="UP000319836"/>
    </source>
</evidence>
<dbReference type="GO" id="GO:0004674">
    <property type="term" value="F:protein serine/threonine kinase activity"/>
    <property type="evidence" value="ECO:0007669"/>
    <property type="project" value="TreeGrafter"/>
</dbReference>
<evidence type="ECO:0000256" key="4">
    <source>
        <dbReference type="ARBA" id="ARBA00022840"/>
    </source>
</evidence>
<dbReference type="PANTHER" id="PTHR43289">
    <property type="entry name" value="MITOGEN-ACTIVATED PROTEIN KINASE KINASE KINASE 20-RELATED"/>
    <property type="match status" value="1"/>
</dbReference>
<keyword evidence="2 5" id="KW-0547">Nucleotide-binding</keyword>
<dbReference type="Proteomes" id="UP000319836">
    <property type="component" value="Unassembled WGS sequence"/>
</dbReference>
<accession>A0A538U8D4</accession>
<dbReference type="EMBL" id="VBPA01000075">
    <property type="protein sequence ID" value="TMQ72162.1"/>
    <property type="molecule type" value="Genomic_DNA"/>
</dbReference>
<evidence type="ECO:0000256" key="5">
    <source>
        <dbReference type="PROSITE-ProRule" id="PRU10141"/>
    </source>
</evidence>
<protein>
    <recommendedName>
        <fullName evidence="6">Protein kinase domain-containing protein</fullName>
    </recommendedName>
</protein>
<name>A0A538U8D4_UNCEI</name>
<dbReference type="CDD" id="cd14014">
    <property type="entry name" value="STKc_PknB_like"/>
    <property type="match status" value="1"/>
</dbReference>
<sequence>MTTPTEPLRASPKDAPELIGSIIDGSYRIERVLGEGGFGVVYAGTEIALKRPVAIKMLKPGPISDRELARFEAEGQNLATLNHPNVVHIYRLGTHDGRPYIVMEFVAGTTLRQMMRTERPPVRRIVEIMKQAACGLDAIHRMGIQHRDLSPNNIMVTESGVAKILDLGLSKMMTGDSSVETQRYLVGTLFYVSPEQIDGRGGSVRGEIFSFGVVLYEALTGVHPFRAEHHMSLLYNITQRDPEPMAIHFPECPEDLEVLVARCLRKRPDERPATMEEVERALGEILLSPTLGSTTHRPVPLASLPRATPRNPYLNRMMIKHREDFFGRSQEIKRIYARLNASPPGSVSIVGDRKIGKSSLLNYLYARPNRQQYLEQADKTVMVFLDLQQEKNMSVESFVRTLLGIANFELRGRLDVSDCALNLDGIRDMVQRLDGAGYRITILLDEFEAVTTNPNFHLEF</sequence>
<reference evidence="7 8" key="1">
    <citation type="journal article" date="2019" name="Nat. Microbiol.">
        <title>Mediterranean grassland soil C-N compound turnover is dependent on rainfall and depth, and is mediated by genomically divergent microorganisms.</title>
        <authorList>
            <person name="Diamond S."/>
            <person name="Andeer P.F."/>
            <person name="Li Z."/>
            <person name="Crits-Christoph A."/>
            <person name="Burstein D."/>
            <person name="Anantharaman K."/>
            <person name="Lane K.R."/>
            <person name="Thomas B.C."/>
            <person name="Pan C."/>
            <person name="Northen T.R."/>
            <person name="Banfield J.F."/>
        </authorList>
    </citation>
    <scope>NUCLEOTIDE SEQUENCE [LARGE SCALE GENOMIC DNA]</scope>
    <source>
        <strain evidence="7">WS_10</strain>
    </source>
</reference>
<feature type="domain" description="Protein kinase" evidence="6">
    <location>
        <begin position="27"/>
        <end position="291"/>
    </location>
</feature>
<dbReference type="InterPro" id="IPR027417">
    <property type="entry name" value="P-loop_NTPase"/>
</dbReference>
<dbReference type="InterPro" id="IPR049051">
    <property type="entry name" value="nSTAND2"/>
</dbReference>
<dbReference type="Pfam" id="PF00069">
    <property type="entry name" value="Pkinase"/>
    <property type="match status" value="1"/>
</dbReference>
<organism evidence="7 8">
    <name type="scientific">Eiseniibacteriota bacterium</name>
    <dbReference type="NCBI Taxonomy" id="2212470"/>
    <lineage>
        <taxon>Bacteria</taxon>
        <taxon>Candidatus Eiseniibacteriota</taxon>
    </lineage>
</organism>